<comment type="caution">
    <text evidence="1">The sequence shown here is derived from an EMBL/GenBank/DDBJ whole genome shotgun (WGS) entry which is preliminary data.</text>
</comment>
<gene>
    <name evidence="1" type="ORF">TMUPMC115_0230</name>
</gene>
<dbReference type="RefSeq" id="WP_038025372.1">
    <property type="nucleotide sequence ID" value="NZ_JPVU01000023.1"/>
</dbReference>
<dbReference type="AlphaFoldDB" id="A0A091CAI8"/>
<dbReference type="EMBL" id="JPVU01000023">
    <property type="protein sequence ID" value="KFN93632.1"/>
    <property type="molecule type" value="Genomic_DNA"/>
</dbReference>
<sequence>MSIRTIEIYMEDGRCWQFLGDEADNVAAQLKNDLVEDEVRWIIGYLPGCIHNIMKGYRYPTEEPSEEKIFINKYNICSFILKEKEVEE</sequence>
<dbReference type="Proteomes" id="UP000029380">
    <property type="component" value="Unassembled WGS sequence"/>
</dbReference>
<name>A0A091CAI8_9ENTE</name>
<dbReference type="OrthoDB" id="9867696at2"/>
<reference evidence="1 2" key="1">
    <citation type="submission" date="2014-08" db="EMBL/GenBank/DDBJ databases">
        <title>Genome sequence of Tetragenococcus muriaticus.</title>
        <authorList>
            <person name="Chuea-nongthon C."/>
            <person name="Rodtong S."/>
            <person name="Yongsawatdigul J."/>
            <person name="Steele J.L."/>
            <person name="Liu X.-y."/>
            <person name="Speers J."/>
            <person name="Glasner J.D."/>
            <person name="Neeno-Eckwall E.C."/>
        </authorList>
    </citation>
    <scope>NUCLEOTIDE SEQUENCE [LARGE SCALE GENOMIC DNA]</scope>
    <source>
        <strain evidence="1 2">PMC-11-5</strain>
    </source>
</reference>
<evidence type="ECO:0000313" key="2">
    <source>
        <dbReference type="Proteomes" id="UP000029380"/>
    </source>
</evidence>
<evidence type="ECO:0000313" key="1">
    <source>
        <dbReference type="EMBL" id="KFN93632.1"/>
    </source>
</evidence>
<accession>A0A091CAI8</accession>
<proteinExistence type="predicted"/>
<dbReference type="PATRIC" id="fig|1302649.3.peg.229"/>
<organism evidence="1 2">
    <name type="scientific">Tetragenococcus muriaticus PMC-11-5</name>
    <dbReference type="NCBI Taxonomy" id="1302649"/>
    <lineage>
        <taxon>Bacteria</taxon>
        <taxon>Bacillati</taxon>
        <taxon>Bacillota</taxon>
        <taxon>Bacilli</taxon>
        <taxon>Lactobacillales</taxon>
        <taxon>Enterococcaceae</taxon>
        <taxon>Tetragenococcus</taxon>
    </lineage>
</organism>
<protein>
    <submittedName>
        <fullName evidence="1">Uncharacterized protein</fullName>
    </submittedName>
</protein>